<proteinExistence type="predicted"/>
<dbReference type="RefSeq" id="WP_205382797.1">
    <property type="nucleotide sequence ID" value="NZ_JAFFZS010000006.1"/>
</dbReference>
<comment type="caution">
    <text evidence="2">The sequence shown here is derived from an EMBL/GenBank/DDBJ whole genome shotgun (WGS) entry which is preliminary data.</text>
</comment>
<keyword evidence="1" id="KW-0812">Transmembrane</keyword>
<gene>
    <name evidence="2" type="ORF">JS756_10805</name>
</gene>
<keyword evidence="3" id="KW-1185">Reference proteome</keyword>
<dbReference type="Proteomes" id="UP000788262">
    <property type="component" value="Unassembled WGS sequence"/>
</dbReference>
<protein>
    <recommendedName>
        <fullName evidence="4">VanZ-like domain-containing protein</fullName>
    </recommendedName>
</protein>
<evidence type="ECO:0000256" key="1">
    <source>
        <dbReference type="SAM" id="Phobius"/>
    </source>
</evidence>
<name>A0ABS2VN92_STRAS</name>
<dbReference type="InterPro" id="IPR014509">
    <property type="entry name" value="YjdF-like"/>
</dbReference>
<evidence type="ECO:0000313" key="2">
    <source>
        <dbReference type="EMBL" id="MBN0044590.1"/>
    </source>
</evidence>
<evidence type="ECO:0008006" key="4">
    <source>
        <dbReference type="Google" id="ProtNLM"/>
    </source>
</evidence>
<accession>A0ABS2VN92</accession>
<dbReference type="Pfam" id="PF09997">
    <property type="entry name" value="DUF2238"/>
    <property type="match status" value="1"/>
</dbReference>
<organism evidence="2 3">
    <name type="scientific">Streptomyces actuosus</name>
    <dbReference type="NCBI Taxonomy" id="1885"/>
    <lineage>
        <taxon>Bacteria</taxon>
        <taxon>Bacillati</taxon>
        <taxon>Actinomycetota</taxon>
        <taxon>Actinomycetes</taxon>
        <taxon>Kitasatosporales</taxon>
        <taxon>Streptomycetaceae</taxon>
        <taxon>Streptomyces</taxon>
    </lineage>
</organism>
<keyword evidence="1" id="KW-0472">Membrane</keyword>
<reference evidence="2 3" key="1">
    <citation type="submission" date="2021-02" db="EMBL/GenBank/DDBJ databases">
        <title>Whole genome sequencing of Streptomyces actuosus VRA1.</title>
        <authorList>
            <person name="Sen G."/>
            <person name="Sen A."/>
        </authorList>
    </citation>
    <scope>NUCLEOTIDE SEQUENCE [LARGE SCALE GENOMIC DNA]</scope>
    <source>
        <strain evidence="2 3">VRA1</strain>
    </source>
</reference>
<feature type="transmembrane region" description="Helical" evidence="1">
    <location>
        <begin position="115"/>
        <end position="135"/>
    </location>
</feature>
<evidence type="ECO:0000313" key="3">
    <source>
        <dbReference type="Proteomes" id="UP000788262"/>
    </source>
</evidence>
<sequence length="156" mass="16439">MKPGRRRSIQRPSSGCSSSAVYQKRQDCGMSRRCSGQGCSVHLLLTGTGSVVVFFGLLHAAGPGLRHAALEMPRWVLATVIGLCGTGAAVLWEMYEWVAEQAAPGSMRVGYGDTIADLAVGAAGSLAVGGLFAALSRGEMAERRRAPARPARRRVP</sequence>
<dbReference type="EMBL" id="JAFFZS010000006">
    <property type="protein sequence ID" value="MBN0044590.1"/>
    <property type="molecule type" value="Genomic_DNA"/>
</dbReference>
<keyword evidence="1" id="KW-1133">Transmembrane helix</keyword>